<dbReference type="GO" id="GO:0016301">
    <property type="term" value="F:kinase activity"/>
    <property type="evidence" value="ECO:0007669"/>
    <property type="project" value="UniProtKB-KW"/>
</dbReference>
<proteinExistence type="predicted"/>
<dbReference type="InterPro" id="IPR036890">
    <property type="entry name" value="HATPase_C_sf"/>
</dbReference>
<dbReference type="CDD" id="cd16917">
    <property type="entry name" value="HATPase_UhpB-NarQ-NarX-like"/>
    <property type="match status" value="1"/>
</dbReference>
<evidence type="ECO:0000256" key="10">
    <source>
        <dbReference type="SAM" id="Phobius"/>
    </source>
</evidence>
<organism evidence="12 13">
    <name type="scientific">Marinactinospora rubrisoli</name>
    <dbReference type="NCBI Taxonomy" id="2715399"/>
    <lineage>
        <taxon>Bacteria</taxon>
        <taxon>Bacillati</taxon>
        <taxon>Actinomycetota</taxon>
        <taxon>Actinomycetes</taxon>
        <taxon>Streptosporangiales</taxon>
        <taxon>Nocardiopsidaceae</taxon>
        <taxon>Marinactinospora</taxon>
    </lineage>
</organism>
<dbReference type="EC" id="2.7.13.3" evidence="2"/>
<keyword evidence="7" id="KW-0067">ATP-binding</keyword>
<evidence type="ECO:0000256" key="9">
    <source>
        <dbReference type="SAM" id="MobiDB-lite"/>
    </source>
</evidence>
<dbReference type="PANTHER" id="PTHR24421">
    <property type="entry name" value="NITRATE/NITRITE SENSOR PROTEIN NARX-RELATED"/>
    <property type="match status" value="1"/>
</dbReference>
<dbReference type="Pfam" id="PF07730">
    <property type="entry name" value="HisKA_3"/>
    <property type="match status" value="1"/>
</dbReference>
<dbReference type="InterPro" id="IPR050482">
    <property type="entry name" value="Sensor_HK_TwoCompSys"/>
</dbReference>
<evidence type="ECO:0000313" key="13">
    <source>
        <dbReference type="Proteomes" id="UP001596540"/>
    </source>
</evidence>
<dbReference type="RefSeq" id="WP_379870513.1">
    <property type="nucleotide sequence ID" value="NZ_JBHTBH010000004.1"/>
</dbReference>
<dbReference type="EMBL" id="JBHTBH010000004">
    <property type="protein sequence ID" value="MFC7327932.1"/>
    <property type="molecule type" value="Genomic_DNA"/>
</dbReference>
<feature type="transmembrane region" description="Helical" evidence="10">
    <location>
        <begin position="119"/>
        <end position="138"/>
    </location>
</feature>
<evidence type="ECO:0000259" key="11">
    <source>
        <dbReference type="Pfam" id="PF07730"/>
    </source>
</evidence>
<dbReference type="InterPro" id="IPR011712">
    <property type="entry name" value="Sig_transdc_His_kin_sub3_dim/P"/>
</dbReference>
<evidence type="ECO:0000256" key="3">
    <source>
        <dbReference type="ARBA" id="ARBA00022553"/>
    </source>
</evidence>
<keyword evidence="4" id="KW-0808">Transferase</keyword>
<comment type="caution">
    <text evidence="12">The sequence shown here is derived from an EMBL/GenBank/DDBJ whole genome shotgun (WGS) entry which is preliminary data.</text>
</comment>
<gene>
    <name evidence="12" type="ORF">ACFQRF_09270</name>
</gene>
<keyword evidence="10" id="KW-0472">Membrane</keyword>
<name>A0ABW2KFN2_9ACTN</name>
<dbReference type="Proteomes" id="UP001596540">
    <property type="component" value="Unassembled WGS sequence"/>
</dbReference>
<evidence type="ECO:0000256" key="8">
    <source>
        <dbReference type="ARBA" id="ARBA00023012"/>
    </source>
</evidence>
<evidence type="ECO:0000313" key="12">
    <source>
        <dbReference type="EMBL" id="MFC7327932.1"/>
    </source>
</evidence>
<evidence type="ECO:0000256" key="2">
    <source>
        <dbReference type="ARBA" id="ARBA00012438"/>
    </source>
</evidence>
<feature type="transmembrane region" description="Helical" evidence="10">
    <location>
        <begin position="90"/>
        <end position="107"/>
    </location>
</feature>
<keyword evidence="8" id="KW-0902">Two-component regulatory system</keyword>
<feature type="region of interest" description="Disordered" evidence="9">
    <location>
        <begin position="554"/>
        <end position="575"/>
    </location>
</feature>
<feature type="transmembrane region" description="Helical" evidence="10">
    <location>
        <begin position="144"/>
        <end position="170"/>
    </location>
</feature>
<feature type="transmembrane region" description="Helical" evidence="10">
    <location>
        <begin position="43"/>
        <end position="63"/>
    </location>
</feature>
<sequence length="575" mass="59626">MENGTATARRSRRTLMLDVLLWAALTALPVVLAASAVASGRGYGAWAEAAVAAVVLGGAVALARARPVAAVCVVVATALVQLALQGPLETGFPFGWPLVATAVFGYLTGRRVADARPVLLAGVGYAGVAVLGAVGQQAGLRGAFGVLAGLHDGLLLALVLLVAIGVPWLAGRYRRQRIELAAAGWQRAALLERQQRTAAEQARLRERARIAQDMHDSLGHELSLVALRAAALQVDPGLDERHRAAVRELRTGIADATERLRDIIGVLRPDGDPSTALTAPGDLDALVDRARSSGLAVELRRTGAADALPPTVLRAVHRVVQEGMTNAAKHAPGASVQVVVAHTAAETTVTVANGPSGGPAAEPGGGRQGLAGLHERVHLAGGTLRAGPRDGGFELTAVLPHGGSEGAAAESREPDAVFWDAPALVGPPPGREESRRRMNRGLRAGAIGLVLATAAAGGAVFGVAGLTGAGGRLDADDYDRLRVGQQRATVERRLPPLEVVDVYPVAEPAAPFGATCRYYWPRHPDGVTLYYRLCFDADLLVAKDAVPHAVLSHPPAAVRPAGNRPADPAHEDDAR</sequence>
<reference evidence="13" key="1">
    <citation type="journal article" date="2019" name="Int. J. Syst. Evol. Microbiol.">
        <title>The Global Catalogue of Microorganisms (GCM) 10K type strain sequencing project: providing services to taxonomists for standard genome sequencing and annotation.</title>
        <authorList>
            <consortium name="The Broad Institute Genomics Platform"/>
            <consortium name="The Broad Institute Genome Sequencing Center for Infectious Disease"/>
            <person name="Wu L."/>
            <person name="Ma J."/>
        </authorList>
    </citation>
    <scope>NUCLEOTIDE SEQUENCE [LARGE SCALE GENOMIC DNA]</scope>
    <source>
        <strain evidence="13">CGMCC 4.7382</strain>
    </source>
</reference>
<feature type="transmembrane region" description="Helical" evidence="10">
    <location>
        <begin position="68"/>
        <end position="84"/>
    </location>
</feature>
<accession>A0ABW2KFN2</accession>
<feature type="domain" description="Signal transduction histidine kinase subgroup 3 dimerisation and phosphoacceptor" evidence="11">
    <location>
        <begin position="206"/>
        <end position="271"/>
    </location>
</feature>
<keyword evidence="13" id="KW-1185">Reference proteome</keyword>
<keyword evidence="3" id="KW-0597">Phosphoprotein</keyword>
<keyword evidence="10" id="KW-0812">Transmembrane</keyword>
<dbReference type="Gene3D" id="3.30.565.10">
    <property type="entry name" value="Histidine kinase-like ATPase, C-terminal domain"/>
    <property type="match status" value="1"/>
</dbReference>
<keyword evidence="5" id="KW-0547">Nucleotide-binding</keyword>
<evidence type="ECO:0000256" key="1">
    <source>
        <dbReference type="ARBA" id="ARBA00000085"/>
    </source>
</evidence>
<evidence type="ECO:0000256" key="4">
    <source>
        <dbReference type="ARBA" id="ARBA00022679"/>
    </source>
</evidence>
<dbReference type="SUPFAM" id="SSF55874">
    <property type="entry name" value="ATPase domain of HSP90 chaperone/DNA topoisomerase II/histidine kinase"/>
    <property type="match status" value="1"/>
</dbReference>
<evidence type="ECO:0000256" key="7">
    <source>
        <dbReference type="ARBA" id="ARBA00022840"/>
    </source>
</evidence>
<feature type="transmembrane region" description="Helical" evidence="10">
    <location>
        <begin position="444"/>
        <end position="466"/>
    </location>
</feature>
<protein>
    <recommendedName>
        <fullName evidence="2">histidine kinase</fullName>
        <ecNumber evidence="2">2.7.13.3</ecNumber>
    </recommendedName>
</protein>
<keyword evidence="6 12" id="KW-0418">Kinase</keyword>
<evidence type="ECO:0000256" key="5">
    <source>
        <dbReference type="ARBA" id="ARBA00022741"/>
    </source>
</evidence>
<comment type="catalytic activity">
    <reaction evidence="1">
        <text>ATP + protein L-histidine = ADP + protein N-phospho-L-histidine.</text>
        <dbReference type="EC" id="2.7.13.3"/>
    </reaction>
</comment>
<dbReference type="PANTHER" id="PTHR24421:SF10">
    <property type="entry name" value="NITRATE_NITRITE SENSOR PROTEIN NARQ"/>
    <property type="match status" value="1"/>
</dbReference>
<keyword evidence="10" id="KW-1133">Transmembrane helix</keyword>
<dbReference type="Gene3D" id="1.20.5.1930">
    <property type="match status" value="1"/>
</dbReference>
<evidence type="ECO:0000256" key="6">
    <source>
        <dbReference type="ARBA" id="ARBA00022777"/>
    </source>
</evidence>